<evidence type="ECO:0000313" key="1">
    <source>
        <dbReference type="EMBL" id="KAG5590830.1"/>
    </source>
</evidence>
<organism evidence="1 2">
    <name type="scientific">Solanum commersonii</name>
    <name type="common">Commerson's wild potato</name>
    <name type="synonym">Commerson's nightshade</name>
    <dbReference type="NCBI Taxonomy" id="4109"/>
    <lineage>
        <taxon>Eukaryota</taxon>
        <taxon>Viridiplantae</taxon>
        <taxon>Streptophyta</taxon>
        <taxon>Embryophyta</taxon>
        <taxon>Tracheophyta</taxon>
        <taxon>Spermatophyta</taxon>
        <taxon>Magnoliopsida</taxon>
        <taxon>eudicotyledons</taxon>
        <taxon>Gunneridae</taxon>
        <taxon>Pentapetalae</taxon>
        <taxon>asterids</taxon>
        <taxon>lamiids</taxon>
        <taxon>Solanales</taxon>
        <taxon>Solanaceae</taxon>
        <taxon>Solanoideae</taxon>
        <taxon>Solaneae</taxon>
        <taxon>Solanum</taxon>
    </lineage>
</organism>
<name>A0A9J5XV79_SOLCO</name>
<dbReference type="PANTHER" id="PTHR32108">
    <property type="entry name" value="DNA-DIRECTED RNA POLYMERASE SUBUNIT ALPHA"/>
    <property type="match status" value="1"/>
</dbReference>
<accession>A0A9J5XV79</accession>
<gene>
    <name evidence="1" type="ORF">H5410_041344</name>
</gene>
<dbReference type="EMBL" id="JACXVP010000008">
    <property type="protein sequence ID" value="KAG5590830.1"/>
    <property type="molecule type" value="Genomic_DNA"/>
</dbReference>
<dbReference type="Proteomes" id="UP000824120">
    <property type="component" value="Chromosome 8"/>
</dbReference>
<comment type="caution">
    <text evidence="1">The sequence shown here is derived from an EMBL/GenBank/DDBJ whole genome shotgun (WGS) entry which is preliminary data.</text>
</comment>
<proteinExistence type="predicted"/>
<evidence type="ECO:0000313" key="2">
    <source>
        <dbReference type="Proteomes" id="UP000824120"/>
    </source>
</evidence>
<evidence type="ECO:0008006" key="3">
    <source>
        <dbReference type="Google" id="ProtNLM"/>
    </source>
</evidence>
<reference evidence="1 2" key="1">
    <citation type="submission" date="2020-09" db="EMBL/GenBank/DDBJ databases">
        <title>De no assembly of potato wild relative species, Solanum commersonii.</title>
        <authorList>
            <person name="Cho K."/>
        </authorList>
    </citation>
    <scope>NUCLEOTIDE SEQUENCE [LARGE SCALE GENOMIC DNA]</scope>
    <source>
        <strain evidence="1">LZ3.2</strain>
        <tissue evidence="1">Leaf</tissue>
    </source>
</reference>
<protein>
    <recommendedName>
        <fullName evidence="3">G-patch domain-containing protein</fullName>
    </recommendedName>
</protein>
<keyword evidence="2" id="KW-1185">Reference proteome</keyword>
<dbReference type="PANTHER" id="PTHR32108:SF9">
    <property type="entry name" value="REVERSE TRANSCRIPTASE RNASE H-LIKE DOMAIN-CONTAINING PROTEIN"/>
    <property type="match status" value="1"/>
</dbReference>
<sequence length="524" mass="59094">MPQIYLTACLLNPHYKDKGASRMVDKIYFNLNINSEDDETPSCQDVKDSIKIEARKLYDLYNSNRMNVKFKELVKKADIIEEGVKIGKIQSMVALQAASRAIQSGAIGVIKKKREDVSAVTYQQGGLSHRYPNNPQIVAHTSYVTYPAYTSNPTIIHPEHQHTKINKDHMFIAKNQSTKIDQNVCAYTPIAEPYAQLFERLRIVGVLQPVEGKLPYPIPRNFNENKRCAYHSGIQGNDTEDCYSLKNQIESLIKRGVIKYTPAPPNVNNNPLPNHDNREVNMLTLDDEYKGPDYPNIDEANVMTSSMQHVITVQLREPLIVHTCFPSVVVTPLIARKPKYDTKAVPWDYRAGATGKTIDTTIAQGMTRSGSHPILYVNSISITNELDGATFHTLDIMQAVKVNEEAEPDDTKLSGSAKIVASEMLKYGYQPKSELRPKSNGIVEQIQLKDHHRSSKTIFVPEQALILNQAGDDDIVEGIGNLFVAMAREEKEINLSKLTIREAEPRKILQNWTISMSLFQPEFW</sequence>
<dbReference type="OrthoDB" id="4822at2759"/>
<dbReference type="AlphaFoldDB" id="A0A9J5XV79"/>